<reference evidence="1 2" key="1">
    <citation type="journal article" date="2021" name="Hortic Res">
        <title>High-quality reference genome and annotation aids understanding of berry development for evergreen blueberry (Vaccinium darrowii).</title>
        <authorList>
            <person name="Yu J."/>
            <person name="Hulse-Kemp A.M."/>
            <person name="Babiker E."/>
            <person name="Staton M."/>
        </authorList>
    </citation>
    <scope>NUCLEOTIDE SEQUENCE [LARGE SCALE GENOMIC DNA]</scope>
    <source>
        <strain evidence="2">cv. NJ 8807/NJ 8810</strain>
        <tissue evidence="1">Young leaf</tissue>
    </source>
</reference>
<keyword evidence="2" id="KW-1185">Reference proteome</keyword>
<dbReference type="EMBL" id="CM037154">
    <property type="protein sequence ID" value="KAH7861536.1"/>
    <property type="molecule type" value="Genomic_DNA"/>
</dbReference>
<organism evidence="1 2">
    <name type="scientific">Vaccinium darrowii</name>
    <dbReference type="NCBI Taxonomy" id="229202"/>
    <lineage>
        <taxon>Eukaryota</taxon>
        <taxon>Viridiplantae</taxon>
        <taxon>Streptophyta</taxon>
        <taxon>Embryophyta</taxon>
        <taxon>Tracheophyta</taxon>
        <taxon>Spermatophyta</taxon>
        <taxon>Magnoliopsida</taxon>
        <taxon>eudicotyledons</taxon>
        <taxon>Gunneridae</taxon>
        <taxon>Pentapetalae</taxon>
        <taxon>asterids</taxon>
        <taxon>Ericales</taxon>
        <taxon>Ericaceae</taxon>
        <taxon>Vaccinioideae</taxon>
        <taxon>Vaccinieae</taxon>
        <taxon>Vaccinium</taxon>
    </lineage>
</organism>
<protein>
    <submittedName>
        <fullName evidence="1">Uncharacterized protein</fullName>
    </submittedName>
</protein>
<accession>A0ACB7Z6M6</accession>
<evidence type="ECO:0000313" key="1">
    <source>
        <dbReference type="EMBL" id="KAH7861536.1"/>
    </source>
</evidence>
<comment type="caution">
    <text evidence="1">The sequence shown here is derived from an EMBL/GenBank/DDBJ whole genome shotgun (WGS) entry which is preliminary data.</text>
</comment>
<name>A0ACB7Z6M6_9ERIC</name>
<proteinExistence type="predicted"/>
<sequence>MSPNSAHSSEAKNDEEEKAGEDRWWKKVVVLEETKNQVLYALPMIITSVSYYLIPVVAVMFAGHLGDLELAGSNLANSWANVTGFAFMAFLSISLSLLRTEPEF</sequence>
<gene>
    <name evidence="1" type="ORF">Vadar_027505</name>
</gene>
<dbReference type="Proteomes" id="UP000828048">
    <property type="component" value="Chromosome 4"/>
</dbReference>
<evidence type="ECO:0000313" key="2">
    <source>
        <dbReference type="Proteomes" id="UP000828048"/>
    </source>
</evidence>